<protein>
    <recommendedName>
        <fullName evidence="11">Prominin-like protein</fullName>
    </recommendedName>
</protein>
<comment type="caution">
    <text evidence="9">The sequence shown here is derived from an EMBL/GenBank/DDBJ whole genome shotgun (WGS) entry which is preliminary data.</text>
</comment>
<proteinExistence type="inferred from homology"/>
<sequence length="903" mass="99951">MTSRPTRKVTAVSPARVKGWGPLERLVAHHHNNEDRGISNHDTAARYRVWPVRQASVMGAVLAESSVNSSSIVSSSSSQDDPTVTTMEKGMKPFFDMVKTFLGVVQPEKITTQTWLNLSTLFKDEQFYSEQIKDWRKGAKYLIGFAVCVAAGLLFFVVMPIVGLIFCCCRCCCGKCGGRQKKHDPKHAGCKRKSYCTVLLLLNTVALAGVVCAFVSIDVLHKKLQNENNAGPVGKLTSAIGKAESFVNNTVDEIQRTILGSYDSAKATIIDDIRKTADTAVSDVLRVLNATALLDQTKALSQDVNKTRDHLQNVATQLAFLSTAGNALRANLTRIADEVESICRKSTDSCNNFNRNYYVVNPDFSKLDNLSSQATEVSKALDMNRYIQEAEEIVANAKSTTTNSVNNEINASSSSLDSVRMEIVKGINNVRNSVLELTDWMSDASTRVQNTQEPISTYNKYGWYAGLAISGLLLLIIVLYYVGVMFGLCGERPGFGAPCCNTGTGANFLMAGVGFTFLYTWLLMLVCIILFVTGGIAYTEVCRYFNSHNPSDLQAFSNVLREATAFEKTLFDEKVNLDVAEILEKCQNNEAVYSVMKLDHMVNITQYTSLEVNKNLTAAKLDQMAINLLSLATMQNDRTNKEKLTTLSSELTDLERTLVSAMTNSTRSLNQSLGILEKQVTIKVKTQILLTGLYQSQTNFNLRKNALVTEQLRVVINDVWNKSQSAVDEILYKVQNENGRCRPLYDSFYMASDSVCVSALDPLNAFWFSLGWCLFFFVPCLIFAVKLAGLYRRETEKEYDDFDRPNFYGGMYGGNHQDTIPLTSVDRGQQAHYPGVANSAYRQDGNSRAGDKPPPYGAFPYQQDGSGEMKPPPYDPHRSWNISNTSDTSSPGAGTASNTLFTF</sequence>
<feature type="transmembrane region" description="Helical" evidence="8">
    <location>
        <begin position="517"/>
        <end position="538"/>
    </location>
</feature>
<reference evidence="9 10" key="1">
    <citation type="submission" date="2018-04" db="EMBL/GenBank/DDBJ databases">
        <title>The genome of golden apple snail Pomacea canaliculata provides insight into stress tolerance and invasive adaptation.</title>
        <authorList>
            <person name="Liu C."/>
            <person name="Liu B."/>
            <person name="Ren Y."/>
            <person name="Zhang Y."/>
            <person name="Wang H."/>
            <person name="Li S."/>
            <person name="Jiang F."/>
            <person name="Yin L."/>
            <person name="Zhang G."/>
            <person name="Qian W."/>
            <person name="Fan W."/>
        </authorList>
    </citation>
    <scope>NUCLEOTIDE SEQUENCE [LARGE SCALE GENOMIC DNA]</scope>
    <source>
        <strain evidence="9">SZHN2017</strain>
        <tissue evidence="9">Muscle</tissue>
    </source>
</reference>
<organism evidence="9 10">
    <name type="scientific">Pomacea canaliculata</name>
    <name type="common">Golden apple snail</name>
    <dbReference type="NCBI Taxonomy" id="400727"/>
    <lineage>
        <taxon>Eukaryota</taxon>
        <taxon>Metazoa</taxon>
        <taxon>Spiralia</taxon>
        <taxon>Lophotrochozoa</taxon>
        <taxon>Mollusca</taxon>
        <taxon>Gastropoda</taxon>
        <taxon>Caenogastropoda</taxon>
        <taxon>Architaenioglossa</taxon>
        <taxon>Ampullarioidea</taxon>
        <taxon>Ampullariidae</taxon>
        <taxon>Pomacea</taxon>
    </lineage>
</organism>
<feature type="transmembrane region" description="Helical" evidence="8">
    <location>
        <begin position="765"/>
        <end position="785"/>
    </location>
</feature>
<feature type="transmembrane region" description="Helical" evidence="8">
    <location>
        <begin position="141"/>
        <end position="166"/>
    </location>
</feature>
<evidence type="ECO:0000256" key="1">
    <source>
        <dbReference type="ARBA" id="ARBA00004141"/>
    </source>
</evidence>
<evidence type="ECO:0000313" key="10">
    <source>
        <dbReference type="Proteomes" id="UP000245119"/>
    </source>
</evidence>
<dbReference type="InterPro" id="IPR008795">
    <property type="entry name" value="Prominin"/>
</dbReference>
<keyword evidence="10" id="KW-1185">Reference proteome</keyword>
<dbReference type="Pfam" id="PF05478">
    <property type="entry name" value="Prominin"/>
    <property type="match status" value="1"/>
</dbReference>
<accession>A0A2T7PN92</accession>
<evidence type="ECO:0000256" key="4">
    <source>
        <dbReference type="ARBA" id="ARBA00022989"/>
    </source>
</evidence>
<evidence type="ECO:0000313" key="9">
    <source>
        <dbReference type="EMBL" id="PVD34827.1"/>
    </source>
</evidence>
<comment type="similarity">
    <text evidence="2">Belongs to the prominin family.</text>
</comment>
<keyword evidence="4 8" id="KW-1133">Transmembrane helix</keyword>
<evidence type="ECO:0008006" key="11">
    <source>
        <dbReference type="Google" id="ProtNLM"/>
    </source>
</evidence>
<dbReference type="Proteomes" id="UP000245119">
    <property type="component" value="Linkage Group LG3"/>
</dbReference>
<dbReference type="PANTHER" id="PTHR22730:SF1">
    <property type="entry name" value="PROMININ-LIKE PROTEIN"/>
    <property type="match status" value="1"/>
</dbReference>
<evidence type="ECO:0000256" key="5">
    <source>
        <dbReference type="ARBA" id="ARBA00023136"/>
    </source>
</evidence>
<feature type="compositionally biased region" description="Polar residues" evidence="7">
    <location>
        <begin position="880"/>
        <end position="903"/>
    </location>
</feature>
<evidence type="ECO:0000256" key="6">
    <source>
        <dbReference type="ARBA" id="ARBA00023180"/>
    </source>
</evidence>
<comment type="subcellular location">
    <subcellularLocation>
        <location evidence="1">Membrane</location>
        <topology evidence="1">Multi-pass membrane protein</topology>
    </subcellularLocation>
</comment>
<evidence type="ECO:0000256" key="7">
    <source>
        <dbReference type="SAM" id="MobiDB-lite"/>
    </source>
</evidence>
<keyword evidence="3 8" id="KW-0812">Transmembrane</keyword>
<feature type="region of interest" description="Disordered" evidence="7">
    <location>
        <begin position="838"/>
        <end position="903"/>
    </location>
</feature>
<dbReference type="EMBL" id="PZQS01000003">
    <property type="protein sequence ID" value="PVD34827.1"/>
    <property type="molecule type" value="Genomic_DNA"/>
</dbReference>
<evidence type="ECO:0000256" key="3">
    <source>
        <dbReference type="ARBA" id="ARBA00022692"/>
    </source>
</evidence>
<feature type="transmembrane region" description="Helical" evidence="8">
    <location>
        <begin position="461"/>
        <end position="482"/>
    </location>
</feature>
<evidence type="ECO:0000256" key="2">
    <source>
        <dbReference type="ARBA" id="ARBA00006058"/>
    </source>
</evidence>
<dbReference type="OrthoDB" id="6229420at2759"/>
<evidence type="ECO:0000256" key="8">
    <source>
        <dbReference type="SAM" id="Phobius"/>
    </source>
</evidence>
<keyword evidence="5 8" id="KW-0472">Membrane</keyword>
<dbReference type="PANTHER" id="PTHR22730">
    <property type="entry name" value="PROMININ PROM PROTEIN"/>
    <property type="match status" value="1"/>
</dbReference>
<name>A0A2T7PN92_POMCA</name>
<gene>
    <name evidence="9" type="ORF">C0Q70_06106</name>
</gene>
<keyword evidence="6" id="KW-0325">Glycoprotein</keyword>
<dbReference type="AlphaFoldDB" id="A0A2T7PN92"/>
<dbReference type="GO" id="GO:0016020">
    <property type="term" value="C:membrane"/>
    <property type="evidence" value="ECO:0007669"/>
    <property type="project" value="UniProtKB-SubCell"/>
</dbReference>